<evidence type="ECO:0000313" key="1">
    <source>
        <dbReference type="EMBL" id="EBA08614.1"/>
    </source>
</evidence>
<dbReference type="SUPFAM" id="SSF52540">
    <property type="entry name" value="P-loop containing nucleoside triphosphate hydrolases"/>
    <property type="match status" value="1"/>
</dbReference>
<dbReference type="EMBL" id="AAYA01000005">
    <property type="protein sequence ID" value="EBA08614.1"/>
    <property type="molecule type" value="Genomic_DNA"/>
</dbReference>
<dbReference type="AlphaFoldDB" id="A3K355"/>
<accession>A3K355</accession>
<dbReference type="Proteomes" id="UP000005713">
    <property type="component" value="Unassembled WGS sequence"/>
</dbReference>
<dbReference type="InterPro" id="IPR027417">
    <property type="entry name" value="P-loop_NTPase"/>
</dbReference>
<organism evidence="1 2">
    <name type="scientific">Sagittula stellata (strain ATCC 700073 / DSM 11524 / E-37)</name>
    <dbReference type="NCBI Taxonomy" id="388399"/>
    <lineage>
        <taxon>Bacteria</taxon>
        <taxon>Pseudomonadati</taxon>
        <taxon>Pseudomonadota</taxon>
        <taxon>Alphaproteobacteria</taxon>
        <taxon>Rhodobacterales</taxon>
        <taxon>Roseobacteraceae</taxon>
        <taxon>Sagittula</taxon>
    </lineage>
</organism>
<comment type="caution">
    <text evidence="1">The sequence shown here is derived from an EMBL/GenBank/DDBJ whole genome shotgun (WGS) entry which is preliminary data.</text>
</comment>
<sequence length="42" mass="4437">MLNVRALSLSYGQRQILSGVDLDLAAGEMMGLGGDRVAARQC</sequence>
<keyword evidence="2" id="KW-1185">Reference proteome</keyword>
<evidence type="ECO:0000313" key="2">
    <source>
        <dbReference type="Proteomes" id="UP000005713"/>
    </source>
</evidence>
<proteinExistence type="predicted"/>
<reference evidence="1 2" key="1">
    <citation type="submission" date="2006-06" db="EMBL/GenBank/DDBJ databases">
        <authorList>
            <person name="Moran M.A."/>
            <person name="Ferriera S."/>
            <person name="Johnson J."/>
            <person name="Kravitz S."/>
            <person name="Beeson K."/>
            <person name="Sutton G."/>
            <person name="Rogers Y.-H."/>
            <person name="Friedman R."/>
            <person name="Frazier M."/>
            <person name="Venter J.C."/>
        </authorList>
    </citation>
    <scope>NUCLEOTIDE SEQUENCE [LARGE SCALE GENOMIC DNA]</scope>
    <source>
        <strain evidence="1 2">E-37</strain>
    </source>
</reference>
<gene>
    <name evidence="1" type="ORF">SSE37_17418</name>
</gene>
<protein>
    <submittedName>
        <fullName evidence="1">Uncharacterized protein</fullName>
    </submittedName>
</protein>
<name>A3K355_SAGS3</name>